<evidence type="ECO:0000256" key="8">
    <source>
        <dbReference type="ARBA" id="ARBA00023065"/>
    </source>
</evidence>
<name>A0A485LZX0_9ZZZZ</name>
<keyword evidence="11" id="KW-0175">Coiled coil</keyword>
<evidence type="ECO:0000256" key="4">
    <source>
        <dbReference type="ARBA" id="ARBA00022547"/>
    </source>
</evidence>
<evidence type="ECO:0000256" key="5">
    <source>
        <dbReference type="ARBA" id="ARBA00022692"/>
    </source>
</evidence>
<proteinExistence type="inferred from homology"/>
<keyword evidence="6" id="KW-0375">Hydrogen ion transport</keyword>
<evidence type="ECO:0000256" key="7">
    <source>
        <dbReference type="ARBA" id="ARBA00022989"/>
    </source>
</evidence>
<keyword evidence="3" id="KW-0813">Transport</keyword>
<evidence type="ECO:0000256" key="1">
    <source>
        <dbReference type="ARBA" id="ARBA00004167"/>
    </source>
</evidence>
<dbReference type="GO" id="GO:0015986">
    <property type="term" value="P:proton motive force-driven ATP synthesis"/>
    <property type="evidence" value="ECO:0007669"/>
    <property type="project" value="InterPro"/>
</dbReference>
<dbReference type="EMBL" id="CAADRM010000092">
    <property type="protein sequence ID" value="VFU14494.1"/>
    <property type="molecule type" value="Genomic_DNA"/>
</dbReference>
<dbReference type="GO" id="GO:0046961">
    <property type="term" value="F:proton-transporting ATPase activity, rotational mechanism"/>
    <property type="evidence" value="ECO:0007669"/>
    <property type="project" value="TreeGrafter"/>
</dbReference>
<evidence type="ECO:0000256" key="9">
    <source>
        <dbReference type="ARBA" id="ARBA00023136"/>
    </source>
</evidence>
<organism evidence="13">
    <name type="scientific">anaerobic digester metagenome</name>
    <dbReference type="NCBI Taxonomy" id="1263854"/>
    <lineage>
        <taxon>unclassified sequences</taxon>
        <taxon>metagenomes</taxon>
        <taxon>ecological metagenomes</taxon>
    </lineage>
</organism>
<evidence type="ECO:0000256" key="2">
    <source>
        <dbReference type="ARBA" id="ARBA00005513"/>
    </source>
</evidence>
<keyword evidence="7 12" id="KW-1133">Transmembrane helix</keyword>
<evidence type="ECO:0000256" key="10">
    <source>
        <dbReference type="ARBA" id="ARBA00025198"/>
    </source>
</evidence>
<comment type="subcellular location">
    <subcellularLocation>
        <location evidence="1">Membrane</location>
        <topology evidence="1">Single-pass membrane protein</topology>
    </subcellularLocation>
</comment>
<dbReference type="PANTHER" id="PTHR33445">
    <property type="entry name" value="ATP SYNTHASE SUBUNIT B', CHLOROPLASTIC"/>
    <property type="match status" value="1"/>
</dbReference>
<evidence type="ECO:0000256" key="12">
    <source>
        <dbReference type="SAM" id="Phobius"/>
    </source>
</evidence>
<dbReference type="InterPro" id="IPR002146">
    <property type="entry name" value="ATP_synth_b/b'su_bac/chlpt"/>
</dbReference>
<evidence type="ECO:0000256" key="6">
    <source>
        <dbReference type="ARBA" id="ARBA00022781"/>
    </source>
</evidence>
<dbReference type="CDD" id="cd06503">
    <property type="entry name" value="ATP-synt_Fo_b"/>
    <property type="match status" value="1"/>
</dbReference>
<sequence>MIIDWFTVIAQIINFLILVALLRFFLFGRIRSAMRERKAQIESSLEDARKKQEQAARELESCRVEILAWEEQRDELMKEASREAADKRRQLLQQVKEEAGKERERILRSLKEKKHELARDLRLMSLEDAARISRRVLSELSTAEVEQGIVNVFISRIRDLPRDRKDKLTQAVREGKNTITIRSSFVLGRALQEKISIVVKEEFTVASPVEYRHEPALVLGIEMKVDDYTVSWSAADFLTDVEERVATAIRGAFGRPGEDAHV</sequence>
<evidence type="ECO:0000256" key="11">
    <source>
        <dbReference type="SAM" id="Coils"/>
    </source>
</evidence>
<comment type="similarity">
    <text evidence="2">Belongs to the ATPase B chain family.</text>
</comment>
<reference evidence="13" key="1">
    <citation type="submission" date="2019-03" db="EMBL/GenBank/DDBJ databases">
        <authorList>
            <person name="Hao L."/>
        </authorList>
    </citation>
    <scope>NUCLEOTIDE SEQUENCE</scope>
</reference>
<dbReference type="HAMAP" id="MF_01398">
    <property type="entry name" value="ATP_synth_b_bprime"/>
    <property type="match status" value="1"/>
</dbReference>
<protein>
    <submittedName>
        <fullName evidence="13">Putative ATP synthase subunit b 1</fullName>
    </submittedName>
</protein>
<keyword evidence="9 12" id="KW-0472">Membrane</keyword>
<dbReference type="InterPro" id="IPR050059">
    <property type="entry name" value="ATP_synthase_B_chain"/>
</dbReference>
<keyword evidence="8" id="KW-0406">Ion transport</keyword>
<evidence type="ECO:0000313" key="13">
    <source>
        <dbReference type="EMBL" id="VFU14494.1"/>
    </source>
</evidence>
<evidence type="ECO:0000256" key="3">
    <source>
        <dbReference type="ARBA" id="ARBA00022448"/>
    </source>
</evidence>
<feature type="transmembrane region" description="Helical" evidence="12">
    <location>
        <begin position="6"/>
        <end position="28"/>
    </location>
</feature>
<dbReference type="Pfam" id="PF00430">
    <property type="entry name" value="ATP-synt_B"/>
    <property type="match status" value="1"/>
</dbReference>
<gene>
    <name evidence="13" type="ORF">SCFA_30028</name>
</gene>
<dbReference type="AlphaFoldDB" id="A0A485LZX0"/>
<dbReference type="GO" id="GO:0045259">
    <property type="term" value="C:proton-transporting ATP synthase complex"/>
    <property type="evidence" value="ECO:0007669"/>
    <property type="project" value="UniProtKB-KW"/>
</dbReference>
<feature type="coiled-coil region" evidence="11">
    <location>
        <begin position="31"/>
        <end position="127"/>
    </location>
</feature>
<keyword evidence="4" id="KW-0138">CF(0)</keyword>
<comment type="function">
    <text evidence="10">F(1)F(0) ATP synthase produces ATP from ADP in the presence of a proton or sodium gradient. F-type ATPases consist of two structural domains, F(1) containing the extramembraneous catalytic core and F(0) containing the membrane proton channel, linked together by a central stalk and a peripheral stalk. During catalysis, ATP synthesis in the catalytic domain of F(1) is coupled via a rotary mechanism of the central stalk subunits to proton translocation.</text>
</comment>
<accession>A0A485LZX0</accession>
<keyword evidence="5 12" id="KW-0812">Transmembrane</keyword>
<dbReference type="PANTHER" id="PTHR33445:SF2">
    <property type="entry name" value="ATP SYNTHASE SUBUNIT B', CHLOROPLASTIC"/>
    <property type="match status" value="1"/>
</dbReference>